<evidence type="ECO:0000256" key="2">
    <source>
        <dbReference type="SAM" id="Phobius"/>
    </source>
</evidence>
<evidence type="ECO:0008006" key="5">
    <source>
        <dbReference type="Google" id="ProtNLM"/>
    </source>
</evidence>
<dbReference type="Proteomes" id="UP001230220">
    <property type="component" value="Unassembled WGS sequence"/>
</dbReference>
<gene>
    <name evidence="3" type="ORF">J2S15_002313</name>
</gene>
<feature type="transmembrane region" description="Helical" evidence="2">
    <location>
        <begin position="45"/>
        <end position="67"/>
    </location>
</feature>
<protein>
    <recommendedName>
        <fullName evidence="5">PrgI family protein</fullName>
    </recommendedName>
</protein>
<dbReference type="EMBL" id="JAUSUR010000004">
    <property type="protein sequence ID" value="MDQ0361563.1"/>
    <property type="molecule type" value="Genomic_DNA"/>
</dbReference>
<organism evidence="3 4">
    <name type="scientific">Breznakia pachnodae</name>
    <dbReference type="NCBI Taxonomy" id="265178"/>
    <lineage>
        <taxon>Bacteria</taxon>
        <taxon>Bacillati</taxon>
        <taxon>Bacillota</taxon>
        <taxon>Erysipelotrichia</taxon>
        <taxon>Erysipelotrichales</taxon>
        <taxon>Erysipelotrichaceae</taxon>
        <taxon>Breznakia</taxon>
    </lineage>
</organism>
<keyword evidence="2" id="KW-1133">Transmembrane helix</keyword>
<sequence length="132" mass="15350">MFNNYKIIIDSGKSKQKIFIVFDLPEAAIVLAVFIASYYLLSEFILSPIMPFVIAIGIAFIIGFMFIEMPNHLSIWEHIKLVVNYFFKEPKAYYYYINKITQKVAKEDKNGKKKRKEKEEQGIKGFTPATSH</sequence>
<evidence type="ECO:0000313" key="3">
    <source>
        <dbReference type="EMBL" id="MDQ0361563.1"/>
    </source>
</evidence>
<feature type="transmembrane region" description="Helical" evidence="2">
    <location>
        <begin position="20"/>
        <end position="39"/>
    </location>
</feature>
<reference evidence="3 4" key="1">
    <citation type="submission" date="2023-07" db="EMBL/GenBank/DDBJ databases">
        <title>Genomic Encyclopedia of Type Strains, Phase IV (KMG-IV): sequencing the most valuable type-strain genomes for metagenomic binning, comparative biology and taxonomic classification.</title>
        <authorList>
            <person name="Goeker M."/>
        </authorList>
    </citation>
    <scope>NUCLEOTIDE SEQUENCE [LARGE SCALE GENOMIC DNA]</scope>
    <source>
        <strain evidence="3 4">DSM 16784</strain>
    </source>
</reference>
<evidence type="ECO:0000313" key="4">
    <source>
        <dbReference type="Proteomes" id="UP001230220"/>
    </source>
</evidence>
<dbReference type="RefSeq" id="WP_307408407.1">
    <property type="nucleotide sequence ID" value="NZ_JAUSUR010000004.1"/>
</dbReference>
<name>A0ABU0E3U4_9FIRM</name>
<accession>A0ABU0E3U4</accession>
<keyword evidence="4" id="KW-1185">Reference proteome</keyword>
<evidence type="ECO:0000256" key="1">
    <source>
        <dbReference type="SAM" id="MobiDB-lite"/>
    </source>
</evidence>
<keyword evidence="2" id="KW-0812">Transmembrane</keyword>
<proteinExistence type="predicted"/>
<feature type="region of interest" description="Disordered" evidence="1">
    <location>
        <begin position="106"/>
        <end position="132"/>
    </location>
</feature>
<comment type="caution">
    <text evidence="3">The sequence shown here is derived from an EMBL/GenBank/DDBJ whole genome shotgun (WGS) entry which is preliminary data.</text>
</comment>
<keyword evidence="2" id="KW-0472">Membrane</keyword>